<keyword evidence="1 3" id="KW-0812">Transmembrane</keyword>
<evidence type="ECO:0000256" key="2">
    <source>
        <dbReference type="SAM" id="SignalP"/>
    </source>
</evidence>
<keyword evidence="4" id="KW-1185">Reference proteome</keyword>
<protein>
    <submittedName>
        <fullName evidence="3">Transmembrane protein, putative</fullName>
    </submittedName>
</protein>
<dbReference type="Proteomes" id="UP000009168">
    <property type="component" value="Unassembled WGS sequence"/>
</dbReference>
<dbReference type="RefSeq" id="XP_001022178.1">
    <property type="nucleotide sequence ID" value="XM_001022178.3"/>
</dbReference>
<dbReference type="InParanoid" id="Q23ZC4"/>
<proteinExistence type="predicted"/>
<name>Q23ZC4_TETTS</name>
<accession>Q23ZC4</accession>
<dbReference type="KEGG" id="tet:TTHERM_00787390"/>
<reference evidence="4" key="1">
    <citation type="journal article" date="2006" name="PLoS Biol.">
        <title>Macronuclear genome sequence of the ciliate Tetrahymena thermophila, a model eukaryote.</title>
        <authorList>
            <person name="Eisen J.A."/>
            <person name="Coyne R.S."/>
            <person name="Wu M."/>
            <person name="Wu D."/>
            <person name="Thiagarajan M."/>
            <person name="Wortman J.R."/>
            <person name="Badger J.H."/>
            <person name="Ren Q."/>
            <person name="Amedeo P."/>
            <person name="Jones K.M."/>
            <person name="Tallon L.J."/>
            <person name="Delcher A.L."/>
            <person name="Salzberg S.L."/>
            <person name="Silva J.C."/>
            <person name="Haas B.J."/>
            <person name="Majoros W.H."/>
            <person name="Farzad M."/>
            <person name="Carlton J.M."/>
            <person name="Smith R.K. Jr."/>
            <person name="Garg J."/>
            <person name="Pearlman R.E."/>
            <person name="Karrer K.M."/>
            <person name="Sun L."/>
            <person name="Manning G."/>
            <person name="Elde N.C."/>
            <person name="Turkewitz A.P."/>
            <person name="Asai D.J."/>
            <person name="Wilkes D.E."/>
            <person name="Wang Y."/>
            <person name="Cai H."/>
            <person name="Collins K."/>
            <person name="Stewart B.A."/>
            <person name="Lee S.R."/>
            <person name="Wilamowska K."/>
            <person name="Weinberg Z."/>
            <person name="Ruzzo W.L."/>
            <person name="Wloga D."/>
            <person name="Gaertig J."/>
            <person name="Frankel J."/>
            <person name="Tsao C.-C."/>
            <person name="Gorovsky M.A."/>
            <person name="Keeling P.J."/>
            <person name="Waller R.F."/>
            <person name="Patron N.J."/>
            <person name="Cherry J.M."/>
            <person name="Stover N.A."/>
            <person name="Krieger C.J."/>
            <person name="del Toro C."/>
            <person name="Ryder H.F."/>
            <person name="Williamson S.C."/>
            <person name="Barbeau R.A."/>
            <person name="Hamilton E.P."/>
            <person name="Orias E."/>
        </authorList>
    </citation>
    <scope>NUCLEOTIDE SEQUENCE [LARGE SCALE GENOMIC DNA]</scope>
    <source>
        <strain evidence="4">SB210</strain>
    </source>
</reference>
<feature type="transmembrane region" description="Helical" evidence="1">
    <location>
        <begin position="136"/>
        <end position="155"/>
    </location>
</feature>
<dbReference type="EMBL" id="GG662552">
    <property type="protein sequence ID" value="EAS01933.1"/>
    <property type="molecule type" value="Genomic_DNA"/>
</dbReference>
<feature type="signal peptide" evidence="2">
    <location>
        <begin position="1"/>
        <end position="30"/>
    </location>
</feature>
<keyword evidence="1" id="KW-0472">Membrane</keyword>
<gene>
    <name evidence="3" type="ORF">TTHERM_00787390</name>
</gene>
<keyword evidence="1" id="KW-1133">Transmembrane helix</keyword>
<evidence type="ECO:0000313" key="3">
    <source>
        <dbReference type="EMBL" id="EAS01933.1"/>
    </source>
</evidence>
<dbReference type="GeneID" id="7839487"/>
<feature type="chain" id="PRO_5004202083" evidence="2">
    <location>
        <begin position="31"/>
        <end position="318"/>
    </location>
</feature>
<sequence length="318" mass="36785">MKIRGGGLSISRRILILCLLLAVISQVGLCVSAKQRTKQKQTQKNAEQAVVSNSDINQIELNSNEISNNSIIEDQKREQEIFSQQKNVRKEEQKLVDKQEKMGVFALVQKQVGILKSVYMNYYSKLTIHLGGQKDIYIAILATIMVFFVIFMTLANNKQDFPFLRNLDLQQAFQTKSHYEKKKKQIEEDEQFYNSYNLSNSNNKSINNSEGDSYLSASDYKLQRQQVDILNALEWQRMKDRALKYTSFENNPLNKQCRINYEQNRIKKIDETIDFHENNIDINDLLKELDNQSMIESKNSCISSITSNVSPQTNTIVV</sequence>
<evidence type="ECO:0000313" key="4">
    <source>
        <dbReference type="Proteomes" id="UP000009168"/>
    </source>
</evidence>
<evidence type="ECO:0000256" key="1">
    <source>
        <dbReference type="SAM" id="Phobius"/>
    </source>
</evidence>
<dbReference type="HOGENOM" id="CLU_875740_0_0_1"/>
<dbReference type="AlphaFoldDB" id="Q23ZC4"/>
<keyword evidence="2" id="KW-0732">Signal</keyword>
<organism evidence="3 4">
    <name type="scientific">Tetrahymena thermophila (strain SB210)</name>
    <dbReference type="NCBI Taxonomy" id="312017"/>
    <lineage>
        <taxon>Eukaryota</taxon>
        <taxon>Sar</taxon>
        <taxon>Alveolata</taxon>
        <taxon>Ciliophora</taxon>
        <taxon>Intramacronucleata</taxon>
        <taxon>Oligohymenophorea</taxon>
        <taxon>Hymenostomatida</taxon>
        <taxon>Tetrahymenina</taxon>
        <taxon>Tetrahymenidae</taxon>
        <taxon>Tetrahymena</taxon>
    </lineage>
</organism>